<feature type="region of interest" description="Disordered" evidence="1">
    <location>
        <begin position="61"/>
        <end position="122"/>
    </location>
</feature>
<dbReference type="EMBL" id="FJNE01000006">
    <property type="protein sequence ID" value="CZQ97095.1"/>
    <property type="molecule type" value="Genomic_DNA"/>
</dbReference>
<keyword evidence="5" id="KW-1185">Reference proteome</keyword>
<dbReference type="GO" id="GO:0016020">
    <property type="term" value="C:membrane"/>
    <property type="evidence" value="ECO:0007669"/>
    <property type="project" value="TreeGrafter"/>
</dbReference>
<dbReference type="InterPro" id="IPR023296">
    <property type="entry name" value="Glyco_hydro_beta-prop_sf"/>
</dbReference>
<protein>
    <submittedName>
        <fullName evidence="4">Polysaccharide deacetylase</fullName>
    </submittedName>
</protein>
<feature type="compositionally biased region" description="Low complexity" evidence="1">
    <location>
        <begin position="75"/>
        <end position="122"/>
    </location>
</feature>
<dbReference type="OrthoDB" id="9812065at2"/>
<dbReference type="Gene3D" id="2.115.10.20">
    <property type="entry name" value="Glycosyl hydrolase domain, family 43"/>
    <property type="match status" value="4"/>
</dbReference>
<evidence type="ECO:0000313" key="5">
    <source>
        <dbReference type="Proteomes" id="UP000242754"/>
    </source>
</evidence>
<dbReference type="InterPro" id="IPR011330">
    <property type="entry name" value="Glyco_hydro/deAcase_b/a-brl"/>
</dbReference>
<feature type="domain" description="NodB homology" evidence="3">
    <location>
        <begin position="509"/>
        <end position="684"/>
    </location>
</feature>
<dbReference type="CDD" id="cd10917">
    <property type="entry name" value="CE4_NodB_like_6s_7s"/>
    <property type="match status" value="2"/>
</dbReference>
<dbReference type="GO" id="GO:0016810">
    <property type="term" value="F:hydrolase activity, acting on carbon-nitrogen (but not peptide) bonds"/>
    <property type="evidence" value="ECO:0007669"/>
    <property type="project" value="InterPro"/>
</dbReference>
<dbReference type="Gene3D" id="3.20.20.370">
    <property type="entry name" value="Glycoside hydrolase/deacetylase"/>
    <property type="match status" value="2"/>
</dbReference>
<evidence type="ECO:0000259" key="3">
    <source>
        <dbReference type="PROSITE" id="PS51677"/>
    </source>
</evidence>
<dbReference type="InterPro" id="IPR002509">
    <property type="entry name" value="NODB_dom"/>
</dbReference>
<dbReference type="Pfam" id="PF01522">
    <property type="entry name" value="Polysacc_deac_1"/>
    <property type="match status" value="2"/>
</dbReference>
<dbReference type="SUPFAM" id="SSF75005">
    <property type="entry name" value="Arabinanase/levansucrase/invertase"/>
    <property type="match status" value="4"/>
</dbReference>
<dbReference type="RefSeq" id="WP_087033646.1">
    <property type="nucleotide sequence ID" value="NZ_FJNE01000006.1"/>
</dbReference>
<feature type="region of interest" description="Disordered" evidence="1">
    <location>
        <begin position="199"/>
        <end position="224"/>
    </location>
</feature>
<organism evidence="4 5">
    <name type="scientific">Trichococcus palustris</name>
    <dbReference type="NCBI Taxonomy" id="140314"/>
    <lineage>
        <taxon>Bacteria</taxon>
        <taxon>Bacillati</taxon>
        <taxon>Bacillota</taxon>
        <taxon>Bacilli</taxon>
        <taxon>Lactobacillales</taxon>
        <taxon>Carnobacteriaceae</taxon>
        <taxon>Trichococcus</taxon>
    </lineage>
</organism>
<evidence type="ECO:0000313" key="4">
    <source>
        <dbReference type="EMBL" id="CZQ97095.1"/>
    </source>
</evidence>
<feature type="chain" id="PRO_5007515088" evidence="2">
    <location>
        <begin position="27"/>
        <end position="1919"/>
    </location>
</feature>
<dbReference type="Pfam" id="PF24793">
    <property type="entry name" value="GINT1_N"/>
    <property type="match status" value="4"/>
</dbReference>
<accession>A0A143YVV2</accession>
<gene>
    <name evidence="4" type="ORF">Tpal_2097</name>
</gene>
<sequence length="1919" mass="208649">MKQRLMLLAPLFLMVTLYSNPMETVAATGESVDTSQPIDTNTTPNQETAVITAETVAPVSTTPLITAPSTNSLETATTDTTPPTTDVTAPATSATEPAAPTATANDTITPTNTTADPTVPATTVVDPTVPAATVVDPTVPAAAVVDPTVPAAAVVDPTVPAAAVVDPTVPAAAVVDPTVPAAAVVDPTVPTATTVDPTVPAATVADPTDPTTPTADLTAPAGTVIEPVPPTETVTEVNPAVEPVVEEEIVEASAVEGANLALMALAEEYSTSPSTLINHVDTNENVIALTFDDGHSYENLSAILSILDEFGIKATFFMNGDASAELLQQIVDAGHELGNHGYSHLDSTTISSDALANDVNLMEDYIQASTGTTSRPLFRAPYGAYNDSVLETVGNLGYEYTIGWSIDTLDWTGISATEISNAITNYVTPGSIVLMHASVGAANTPDSLWYSLSALKNAGYSFATISELLGLDVAEAPVVEAPVVEEPAAVEEFGTGPSRWVDDVDTNQQYISLTFDDLEETDVVTEILEILADQNVKATFFPDSNTDPALLAMIVAQGHDIGNHTYSHPYSSQITADELASELDTMENVIVGATGVTSRPFFRPPYGDYDASVLETAGSLGYEYTIGWTTDTYDWDGYTATAIADQVVNNLYPGSIYLLHDDNDTPEALWYIIAAVRAAGFDFMTITDLLALDGVFTEPGTIEVPIDPVNPTDTVNPADPTAPITDPVTGVTNPIITKEMVTDRTGVTGVAEPFIVYADGVYNMFFDVIAGYNPNTQTTADEIGHAWSNDMINWTYTQIVLGQETNGTRAASPYVFEYQNEYYMVPDLVGNVNVYKASSFPLKWELYGTLMTGTFVDPLVFEMDNVWYMTTSETPFNSLNLYNNTSGDWRNSNWNFQSTIVPESTTEEGLRNGGTPFIYADHVILPVEVTPKDTRIYGEYTDWYQLSNLTPTTVSVSKLGTAVTSALNDEWNGDAMHHIANVSYGTGVMYAVDGYNWNRSEYSIGLMTGTAPTSGTIPPVVTPVDPPVPVTSITNPMITKEMVTDRTGVTGVAEPFIVFENGVYNMFFDVIAGYNPNTKTTADEIGHAWSTDMLNWTYTQIVLGQETNGTRAASPYVFKYQNEYYMIPDLVGNVNVYKASSFPLKWELYGTLMTGTFVDPLVFEMDNVWYMTTSETPFNSLNLYNNTSGDWRNSNWNFQSTIVPESTTEEGLRNGGTPFIYADHVILPVEVTPKDTRIYGEYTDWYQLSNLTPTTVSVSKLGTAVTSALNDEWNGDAMHHISSVPYGTGVMYAVDGYNWNRAEYSIGLMTGTAPTSGTIPPVVTPVDPNVPALDIDLSAVTNFFSVKNPVLSIASITDRVASNGIANPYIIMVDGTYHVFFNIVQGYNPDTGVTADEIAHAWSTDLIQWNYTQVVLGEDITGTNTASPYVFEYQNEYYMIPDLTGNVNVYKASSFPLQWEFYSTLLTGNFVDPLVFELNNTWYMTTSEQPYNSLSLYQNTSGDWRNSSWTLHPEGQIITETASESGLRTAGNPFIYDDYVILPVQVTPADGVYGQYTNWYQISNITATSVTVTNRGTATSGQNNLMWNSDAMHHISHAAYDGGNIYAVDGLFNGVYTIGLYTDIAQTIVGPAVVPFPSVGNPILMSDILSDRVGGAEGVADPFIVYEDGTYYLFFESIGGYDSTTGQTADEVAYAWSTDLIDWNYSQIVLGPETNGVRAAYPNIFKYDGSYYMVPDITGNVEAYVATDFPSQWEYSSTLLEGSYVDTNIFSVNDVWYMTTSETPYMSLSLYHNTSGDWRNNQWEWQEDILPANGDEYSFRGAGNPFVYDDLVILPVQVHPDGGIYGQYVYWYLLSSLSTDSVEVTLLGTAVDAQNNGMWNDEGMHQISHADYLDGYIYAVDGFNNGEYSIGLYVDAKLA</sequence>
<dbReference type="PANTHER" id="PTHR10587">
    <property type="entry name" value="GLYCOSYL TRANSFERASE-RELATED"/>
    <property type="match status" value="1"/>
</dbReference>
<name>A0A143YVV2_9LACT</name>
<evidence type="ECO:0000256" key="1">
    <source>
        <dbReference type="SAM" id="MobiDB-lite"/>
    </source>
</evidence>
<feature type="signal peptide" evidence="2">
    <location>
        <begin position="1"/>
        <end position="26"/>
    </location>
</feature>
<dbReference type="SUPFAM" id="SSF88713">
    <property type="entry name" value="Glycoside hydrolase/deacetylase"/>
    <property type="match status" value="2"/>
</dbReference>
<dbReference type="Proteomes" id="UP000242754">
    <property type="component" value="Unassembled WGS sequence"/>
</dbReference>
<dbReference type="PROSITE" id="PS51677">
    <property type="entry name" value="NODB"/>
    <property type="match status" value="2"/>
</dbReference>
<proteinExistence type="predicted"/>
<dbReference type="InterPro" id="IPR050248">
    <property type="entry name" value="Polysacc_deacetylase_ArnD"/>
</dbReference>
<feature type="domain" description="NodB homology" evidence="3">
    <location>
        <begin position="285"/>
        <end position="463"/>
    </location>
</feature>
<keyword evidence="2" id="KW-0732">Signal</keyword>
<dbReference type="PANTHER" id="PTHR10587:SF128">
    <property type="entry name" value="POLYSACCHARIDE DEACETYLASE PDAB-RELATED"/>
    <property type="match status" value="1"/>
</dbReference>
<dbReference type="STRING" id="140314.SAMN04488076_104134"/>
<feature type="compositionally biased region" description="Polar residues" evidence="1">
    <location>
        <begin position="61"/>
        <end position="74"/>
    </location>
</feature>
<dbReference type="GO" id="GO:0005975">
    <property type="term" value="P:carbohydrate metabolic process"/>
    <property type="evidence" value="ECO:0007669"/>
    <property type="project" value="InterPro"/>
</dbReference>
<reference evidence="4 5" key="1">
    <citation type="submission" date="2016-02" db="EMBL/GenBank/DDBJ databases">
        <authorList>
            <person name="Wen L."/>
            <person name="He K."/>
            <person name="Yang H."/>
        </authorList>
    </citation>
    <scope>NUCLEOTIDE SEQUENCE [LARGE SCALE GENOMIC DNA]</scope>
    <source>
        <strain evidence="4">Trichococcus palustris</strain>
    </source>
</reference>
<evidence type="ECO:0000256" key="2">
    <source>
        <dbReference type="SAM" id="SignalP"/>
    </source>
</evidence>
<dbReference type="InterPro" id="IPR056442">
    <property type="entry name" value="GINT1_N"/>
</dbReference>